<reference evidence="1 2" key="1">
    <citation type="journal article" date="2020" name="ISME J.">
        <title>Uncovering the hidden diversity of litter-decomposition mechanisms in mushroom-forming fungi.</title>
        <authorList>
            <person name="Floudas D."/>
            <person name="Bentzer J."/>
            <person name="Ahren D."/>
            <person name="Johansson T."/>
            <person name="Persson P."/>
            <person name="Tunlid A."/>
        </authorList>
    </citation>
    <scope>NUCLEOTIDE SEQUENCE [LARGE SCALE GENOMIC DNA]</scope>
    <source>
        <strain evidence="1 2">CBS 175.51</strain>
    </source>
</reference>
<gene>
    <name evidence="1" type="ORF">D9611_000178</name>
</gene>
<dbReference type="EMBL" id="JAACJK010000163">
    <property type="protein sequence ID" value="KAF5326192.1"/>
    <property type="molecule type" value="Genomic_DNA"/>
</dbReference>
<accession>A0A8H5BMR3</accession>
<evidence type="ECO:0000313" key="1">
    <source>
        <dbReference type="EMBL" id="KAF5326192.1"/>
    </source>
</evidence>
<dbReference type="AlphaFoldDB" id="A0A8H5BMR3"/>
<evidence type="ECO:0000313" key="2">
    <source>
        <dbReference type="Proteomes" id="UP000541558"/>
    </source>
</evidence>
<dbReference type="OrthoDB" id="3048770at2759"/>
<sequence length="71" mass="7186">MRAAISLYETPELTSSEVWGEGSYAVSRLCSVLGALSIAAVASSVAVYQYSSAAASTLSSSLGPGALLRSL</sequence>
<protein>
    <submittedName>
        <fullName evidence="1">Uncharacterized protein</fullName>
    </submittedName>
</protein>
<dbReference type="Proteomes" id="UP000541558">
    <property type="component" value="Unassembled WGS sequence"/>
</dbReference>
<comment type="caution">
    <text evidence="1">The sequence shown here is derived from an EMBL/GenBank/DDBJ whole genome shotgun (WGS) entry which is preliminary data.</text>
</comment>
<name>A0A8H5BMR3_9AGAR</name>
<proteinExistence type="predicted"/>
<organism evidence="1 2">
    <name type="scientific">Ephemerocybe angulata</name>
    <dbReference type="NCBI Taxonomy" id="980116"/>
    <lineage>
        <taxon>Eukaryota</taxon>
        <taxon>Fungi</taxon>
        <taxon>Dikarya</taxon>
        <taxon>Basidiomycota</taxon>
        <taxon>Agaricomycotina</taxon>
        <taxon>Agaricomycetes</taxon>
        <taxon>Agaricomycetidae</taxon>
        <taxon>Agaricales</taxon>
        <taxon>Agaricineae</taxon>
        <taxon>Psathyrellaceae</taxon>
        <taxon>Ephemerocybe</taxon>
    </lineage>
</organism>
<keyword evidence="2" id="KW-1185">Reference proteome</keyword>